<evidence type="ECO:0000313" key="1">
    <source>
        <dbReference type="EMBL" id="CAG8635272.1"/>
    </source>
</evidence>
<dbReference type="EMBL" id="CAJVPQ010003703">
    <property type="protein sequence ID" value="CAG8635272.1"/>
    <property type="molecule type" value="Genomic_DNA"/>
</dbReference>
<name>A0A9N9DGC0_9GLOM</name>
<proteinExistence type="predicted"/>
<comment type="caution">
    <text evidence="1">The sequence shown here is derived from an EMBL/GenBank/DDBJ whole genome shotgun (WGS) entry which is preliminary data.</text>
</comment>
<dbReference type="AlphaFoldDB" id="A0A9N9DGC0"/>
<sequence>MELPKSFVKEKPTSEVFVQNVFKTIPEEQTAISETSRWRTTMGSCECKKCK</sequence>
<protein>
    <submittedName>
        <fullName evidence="1">6562_t:CDS:1</fullName>
    </submittedName>
</protein>
<accession>A0A9N9DGC0</accession>
<gene>
    <name evidence="1" type="ORF">FCALED_LOCUS10282</name>
</gene>
<keyword evidence="2" id="KW-1185">Reference proteome</keyword>
<dbReference type="Proteomes" id="UP000789570">
    <property type="component" value="Unassembled WGS sequence"/>
</dbReference>
<reference evidence="1" key="1">
    <citation type="submission" date="2021-06" db="EMBL/GenBank/DDBJ databases">
        <authorList>
            <person name="Kallberg Y."/>
            <person name="Tangrot J."/>
            <person name="Rosling A."/>
        </authorList>
    </citation>
    <scope>NUCLEOTIDE SEQUENCE</scope>
    <source>
        <strain evidence="1">UK204</strain>
    </source>
</reference>
<organism evidence="1 2">
    <name type="scientific">Funneliformis caledonium</name>
    <dbReference type="NCBI Taxonomy" id="1117310"/>
    <lineage>
        <taxon>Eukaryota</taxon>
        <taxon>Fungi</taxon>
        <taxon>Fungi incertae sedis</taxon>
        <taxon>Mucoromycota</taxon>
        <taxon>Glomeromycotina</taxon>
        <taxon>Glomeromycetes</taxon>
        <taxon>Glomerales</taxon>
        <taxon>Glomeraceae</taxon>
        <taxon>Funneliformis</taxon>
    </lineage>
</organism>
<evidence type="ECO:0000313" key="2">
    <source>
        <dbReference type="Proteomes" id="UP000789570"/>
    </source>
</evidence>